<dbReference type="Gene3D" id="3.30.450.40">
    <property type="match status" value="1"/>
</dbReference>
<dbReference type="SUPFAM" id="SSF46785">
    <property type="entry name" value="Winged helix' DNA-binding domain"/>
    <property type="match status" value="1"/>
</dbReference>
<dbReference type="PANTHER" id="PTHR30136:SF24">
    <property type="entry name" value="HTH-TYPE TRANSCRIPTIONAL REPRESSOR ALLR"/>
    <property type="match status" value="1"/>
</dbReference>
<dbReference type="Proteomes" id="UP001241072">
    <property type="component" value="Unassembled WGS sequence"/>
</dbReference>
<name>A0ABT9BHV7_9MICO</name>
<gene>
    <name evidence="6" type="ORF">Q5716_00040</name>
</gene>
<proteinExistence type="predicted"/>
<keyword evidence="1" id="KW-0805">Transcription regulation</keyword>
<dbReference type="InterPro" id="IPR014757">
    <property type="entry name" value="Tscrpt_reg_IclR_C"/>
</dbReference>
<evidence type="ECO:0000259" key="5">
    <source>
        <dbReference type="PROSITE" id="PS51078"/>
    </source>
</evidence>
<keyword evidence="7" id="KW-1185">Reference proteome</keyword>
<dbReference type="PANTHER" id="PTHR30136">
    <property type="entry name" value="HELIX-TURN-HELIX TRANSCRIPTIONAL REGULATOR, ICLR FAMILY"/>
    <property type="match status" value="1"/>
</dbReference>
<reference evidence="6 7" key="1">
    <citation type="submission" date="2023-07" db="EMBL/GenBank/DDBJ databases">
        <title>Protaetiibacter sp. nov WY-16 isolated from soil.</title>
        <authorList>
            <person name="Liu B."/>
            <person name="Wan Y."/>
        </authorList>
    </citation>
    <scope>NUCLEOTIDE SEQUENCE [LARGE SCALE GENOMIC DNA]</scope>
    <source>
        <strain evidence="6 7">WY-16</strain>
    </source>
</reference>
<dbReference type="SMART" id="SM00346">
    <property type="entry name" value="HTH_ICLR"/>
    <property type="match status" value="1"/>
</dbReference>
<dbReference type="InterPro" id="IPR036390">
    <property type="entry name" value="WH_DNA-bd_sf"/>
</dbReference>
<evidence type="ECO:0000256" key="1">
    <source>
        <dbReference type="ARBA" id="ARBA00023015"/>
    </source>
</evidence>
<keyword evidence="3" id="KW-0804">Transcription</keyword>
<dbReference type="InterPro" id="IPR050707">
    <property type="entry name" value="HTH_MetabolicPath_Reg"/>
</dbReference>
<dbReference type="Pfam" id="PF01614">
    <property type="entry name" value="IclR_C"/>
    <property type="match status" value="1"/>
</dbReference>
<dbReference type="InterPro" id="IPR036388">
    <property type="entry name" value="WH-like_DNA-bd_sf"/>
</dbReference>
<dbReference type="RefSeq" id="WP_305001040.1">
    <property type="nucleotide sequence ID" value="NZ_JAUQUB010000001.1"/>
</dbReference>
<sequence>MEGSSHRTLARGIAILETVAEAPDGSTISELAAITGNDKSTTSRLVSSLCDFGYLTRLPDRRVVLTGRVLRLTRGFQAQFDLQKVSRPVLTELRDRVGESVILTIREGNFSVSIDQIDPERNFRMVPHVGNTAPLDATAAGRAMLFALPAPEQQRILAAIQDEPVEHPEVRLTPRTLQAEADKARRRGFVWIQRSDDVERVASVVLDTLGAPLAAVSIYGPRYRMRDRIDELGRECKQVADAIGMLARGQRARDSRW</sequence>
<evidence type="ECO:0000256" key="3">
    <source>
        <dbReference type="ARBA" id="ARBA00023163"/>
    </source>
</evidence>
<evidence type="ECO:0000256" key="2">
    <source>
        <dbReference type="ARBA" id="ARBA00023125"/>
    </source>
</evidence>
<protein>
    <submittedName>
        <fullName evidence="6">IclR family transcriptional regulator</fullName>
    </submittedName>
</protein>
<dbReference type="Gene3D" id="1.10.10.10">
    <property type="entry name" value="Winged helix-like DNA-binding domain superfamily/Winged helix DNA-binding domain"/>
    <property type="match status" value="1"/>
</dbReference>
<dbReference type="InterPro" id="IPR029016">
    <property type="entry name" value="GAF-like_dom_sf"/>
</dbReference>
<evidence type="ECO:0000313" key="7">
    <source>
        <dbReference type="Proteomes" id="UP001241072"/>
    </source>
</evidence>
<dbReference type="PROSITE" id="PS51077">
    <property type="entry name" value="HTH_ICLR"/>
    <property type="match status" value="1"/>
</dbReference>
<feature type="domain" description="IclR-ED" evidence="5">
    <location>
        <begin position="68"/>
        <end position="249"/>
    </location>
</feature>
<dbReference type="SUPFAM" id="SSF55781">
    <property type="entry name" value="GAF domain-like"/>
    <property type="match status" value="1"/>
</dbReference>
<dbReference type="Pfam" id="PF09339">
    <property type="entry name" value="HTH_IclR"/>
    <property type="match status" value="1"/>
</dbReference>
<dbReference type="InterPro" id="IPR005471">
    <property type="entry name" value="Tscrpt_reg_IclR_N"/>
</dbReference>
<evidence type="ECO:0000313" key="6">
    <source>
        <dbReference type="EMBL" id="MDO7880608.1"/>
    </source>
</evidence>
<comment type="caution">
    <text evidence="6">The sequence shown here is derived from an EMBL/GenBank/DDBJ whole genome shotgun (WGS) entry which is preliminary data.</text>
</comment>
<dbReference type="PROSITE" id="PS51078">
    <property type="entry name" value="ICLR_ED"/>
    <property type="match status" value="1"/>
</dbReference>
<evidence type="ECO:0000259" key="4">
    <source>
        <dbReference type="PROSITE" id="PS51077"/>
    </source>
</evidence>
<accession>A0ABT9BHV7</accession>
<dbReference type="EMBL" id="JAUQUB010000001">
    <property type="protein sequence ID" value="MDO7880608.1"/>
    <property type="molecule type" value="Genomic_DNA"/>
</dbReference>
<keyword evidence="2" id="KW-0238">DNA-binding</keyword>
<feature type="domain" description="HTH iclR-type" evidence="4">
    <location>
        <begin position="6"/>
        <end position="68"/>
    </location>
</feature>
<organism evidence="6 7">
    <name type="scientific">Antiquaquibacter soli</name>
    <dbReference type="NCBI Taxonomy" id="3064523"/>
    <lineage>
        <taxon>Bacteria</taxon>
        <taxon>Bacillati</taxon>
        <taxon>Actinomycetota</taxon>
        <taxon>Actinomycetes</taxon>
        <taxon>Micrococcales</taxon>
        <taxon>Microbacteriaceae</taxon>
        <taxon>Antiquaquibacter</taxon>
    </lineage>
</organism>